<name>A0ACC1TR92_9AGAR</name>
<accession>A0ACC1TR92</accession>
<comment type="caution">
    <text evidence="1">The sequence shown here is derived from an EMBL/GenBank/DDBJ whole genome shotgun (WGS) entry which is preliminary data.</text>
</comment>
<organism evidence="1 2">
    <name type="scientific">Lentinula aff. lateritia</name>
    <dbReference type="NCBI Taxonomy" id="2804960"/>
    <lineage>
        <taxon>Eukaryota</taxon>
        <taxon>Fungi</taxon>
        <taxon>Dikarya</taxon>
        <taxon>Basidiomycota</taxon>
        <taxon>Agaricomycotina</taxon>
        <taxon>Agaricomycetes</taxon>
        <taxon>Agaricomycetidae</taxon>
        <taxon>Agaricales</taxon>
        <taxon>Marasmiineae</taxon>
        <taxon>Omphalotaceae</taxon>
        <taxon>Lentinula</taxon>
    </lineage>
</organism>
<sequence length="1430" mass="161068">MPPGARNSFSTADVDLLVKYLAESSENESRKGNRAYLRLTENATGQWPWSTRHTWQSWRHRYVRDENDMERRIRVYKRRQAKAAGNPQEFLGDTTEEEEQRQQQEPEPNHLPTRKRKVTPVPESRTQVKRLKKEDVPSSLLVNNGFVRVSQLVRRRPAVAKDKSEGPSRNAGPSTTQPRPQPIINKPKTPTIPQKPKTSPRPQKKVVPEEQIMSDDYSGQQFEAKVDLKTPTIPHKPHASPRSSQKKVVPEEQIMIYPDLPASDDYSGQLFEGGSDAEMQVDPEASQEDDNDDMEVDYILTDPAEPDSDKTNATNSPLTPRSKKQPIIGTSTSINKKDRNRVPRGSSDGLTTTADSGFFESTTPPPPPFPRHTTNPSNNIFDGSSDTDSPPRPLKARPVPKLIESPFGGVRHKHPVRRVVFSSPESDSIKTPAKRAWPPVRGTKRKLPISPEGNMTAPLSSSKRGQVPSSSRPSRSSNFPPPLPSTRSPFIQLSRKGKEQQLVAEDGNQPSESNIRVSEQSAAQDTEAEEEKEPLFTQGISSPDADSHEEEQEEEPLFTQRIPSREADNHEEEEEEPLFTQKIPSREADNPEEEEEPLFTQRILHREADSHEEEEEEEPLFTQRIPYREADNHEEEEEEEPLFTQRIPSREADNLEEEEGEPLFTQKIPSREADNHEEEEEEPLFTQKIPSREADNPEEEEEPLFTQRILHREADSHEEEEEEPLFTQRIPYREADSHEEEEEEPLFTQRIPYREANSQEEEEEEDLLFTQKIPSREGDSQEEKGDELEEEGEGKYLKIDNTDIAIPQNQEVSHTDDEEPLFTQIPPRSPSCEVAAEPAFYSPPPRASHASHPPRSSHASHVYPILHPFDIPELQYHTPNRLLQTIHPFDMPDTQHPQSQPAVPLAIGTPRSNRSDDTARPSVSNETAESVVRALNAFILEMDRSRKTIERDRLTRGERARKEAERIATPDLNSSEQSEQLLNGAGVAVSEISREKVKESVVRARGSPVPMGAKKQQVDRRRSGSVVLPHDHPFLDGGTPDAYSPNSEYLQVGQGVVQKQERSLYNDRSPKKNLGNLAANEFPVQSARPPAQSEPTASGSGLKLAIRDADIDPNVVCNSHSLPFRDPGQSTSRNKGKNRVIEEREVNSSNHRDSTPSTVSTVRSKQIDLRQLERAQSRRRSSLPTTGRNSSGPVSRFSASSPAAPAISITPTTGRPFLSTSSSNPRRVAHSPPDPPRSPLKLSSSDQSRLIDQTIQNMTEEYQFPPDYVRRVWKEAGDLNEAAAILRKLRDVADTLLRKASARRSSGFGAASDHERSRGVSPESIPATNINTYSRNRFRSPNRSDHPDSRFRIGGITRKRIRSSFENRREVFLPKMLDGPLPEVGYSPPTHSRAGQIALLSQQGRAKEAIERDQRRATGRGEVFVVHPID</sequence>
<dbReference type="EMBL" id="MU795323">
    <property type="protein sequence ID" value="KAJ3807279.1"/>
    <property type="molecule type" value="Genomic_DNA"/>
</dbReference>
<gene>
    <name evidence="1" type="ORF">F5876DRAFT_79868</name>
</gene>
<protein>
    <submittedName>
        <fullName evidence="1">Uncharacterized protein</fullName>
    </submittedName>
</protein>
<reference evidence="1" key="1">
    <citation type="submission" date="2022-09" db="EMBL/GenBank/DDBJ databases">
        <title>A Global Phylogenomic Analysis of the Shiitake Genus Lentinula.</title>
        <authorList>
            <consortium name="DOE Joint Genome Institute"/>
            <person name="Sierra-Patev S."/>
            <person name="Min B."/>
            <person name="Naranjo-Ortiz M."/>
            <person name="Looney B."/>
            <person name="Konkel Z."/>
            <person name="Slot J.C."/>
            <person name="Sakamoto Y."/>
            <person name="Steenwyk J.L."/>
            <person name="Rokas A."/>
            <person name="Carro J."/>
            <person name="Camarero S."/>
            <person name="Ferreira P."/>
            <person name="Molpeceres G."/>
            <person name="Ruiz-Duenas F.J."/>
            <person name="Serrano A."/>
            <person name="Henrissat B."/>
            <person name="Drula E."/>
            <person name="Hughes K.W."/>
            <person name="Mata J.L."/>
            <person name="Ishikawa N.K."/>
            <person name="Vargas-Isla R."/>
            <person name="Ushijima S."/>
            <person name="Smith C.A."/>
            <person name="Ahrendt S."/>
            <person name="Andreopoulos W."/>
            <person name="He G."/>
            <person name="Labutti K."/>
            <person name="Lipzen A."/>
            <person name="Ng V."/>
            <person name="Riley R."/>
            <person name="Sandor L."/>
            <person name="Barry K."/>
            <person name="Martinez A.T."/>
            <person name="Xiao Y."/>
            <person name="Gibbons J.G."/>
            <person name="Terashima K."/>
            <person name="Grigoriev I.V."/>
            <person name="Hibbett D.S."/>
        </authorList>
    </citation>
    <scope>NUCLEOTIDE SEQUENCE</scope>
    <source>
        <strain evidence="1">TMI1499</strain>
    </source>
</reference>
<dbReference type="Proteomes" id="UP001163835">
    <property type="component" value="Unassembled WGS sequence"/>
</dbReference>
<keyword evidence="2" id="KW-1185">Reference proteome</keyword>
<evidence type="ECO:0000313" key="2">
    <source>
        <dbReference type="Proteomes" id="UP001163835"/>
    </source>
</evidence>
<proteinExistence type="predicted"/>
<evidence type="ECO:0000313" key="1">
    <source>
        <dbReference type="EMBL" id="KAJ3807279.1"/>
    </source>
</evidence>